<feature type="region of interest" description="Disordered" evidence="3">
    <location>
        <begin position="20"/>
        <end position="59"/>
    </location>
</feature>
<dbReference type="PROSITE" id="PS50887">
    <property type="entry name" value="GGDEF"/>
    <property type="match status" value="1"/>
</dbReference>
<evidence type="ECO:0000259" key="4">
    <source>
        <dbReference type="PROSITE" id="PS50887"/>
    </source>
</evidence>
<dbReference type="Gene3D" id="3.30.70.270">
    <property type="match status" value="1"/>
</dbReference>
<evidence type="ECO:0000256" key="3">
    <source>
        <dbReference type="SAM" id="MobiDB-lite"/>
    </source>
</evidence>
<dbReference type="EMBL" id="FNYC01000007">
    <property type="protein sequence ID" value="SEJ40319.1"/>
    <property type="molecule type" value="Genomic_DNA"/>
</dbReference>
<protein>
    <recommendedName>
        <fullName evidence="1">diguanylate cyclase</fullName>
        <ecNumber evidence="1">2.7.7.65</ecNumber>
    </recommendedName>
</protein>
<keyword evidence="6" id="KW-1185">Reference proteome</keyword>
<accession>A0A1H6YGE0</accession>
<feature type="region of interest" description="Disordered" evidence="3">
    <location>
        <begin position="260"/>
        <end position="282"/>
    </location>
</feature>
<feature type="region of interest" description="Disordered" evidence="3">
    <location>
        <begin position="330"/>
        <end position="356"/>
    </location>
</feature>
<dbReference type="SMART" id="SM00267">
    <property type="entry name" value="GGDEF"/>
    <property type="match status" value="1"/>
</dbReference>
<dbReference type="PANTHER" id="PTHR45138">
    <property type="entry name" value="REGULATORY COMPONENTS OF SENSORY TRANSDUCTION SYSTEM"/>
    <property type="match status" value="1"/>
</dbReference>
<evidence type="ECO:0000256" key="1">
    <source>
        <dbReference type="ARBA" id="ARBA00012528"/>
    </source>
</evidence>
<reference evidence="5 6" key="1">
    <citation type="submission" date="2016-10" db="EMBL/GenBank/DDBJ databases">
        <authorList>
            <person name="de Groot N.N."/>
        </authorList>
    </citation>
    <scope>NUCLEOTIDE SEQUENCE [LARGE SCALE GENOMIC DNA]</scope>
    <source>
        <strain evidence="5 6">DSM 26515</strain>
    </source>
</reference>
<dbReference type="InterPro" id="IPR043128">
    <property type="entry name" value="Rev_trsase/Diguanyl_cyclase"/>
</dbReference>
<dbReference type="InterPro" id="IPR029787">
    <property type="entry name" value="Nucleotide_cyclase"/>
</dbReference>
<name>A0A1H6YGE0_9GAMM</name>
<dbReference type="PANTHER" id="PTHR45138:SF9">
    <property type="entry name" value="DIGUANYLATE CYCLASE DGCM-RELATED"/>
    <property type="match status" value="1"/>
</dbReference>
<evidence type="ECO:0000313" key="6">
    <source>
        <dbReference type="Proteomes" id="UP000199420"/>
    </source>
</evidence>
<dbReference type="InterPro" id="IPR050469">
    <property type="entry name" value="Diguanylate_Cyclase"/>
</dbReference>
<dbReference type="InterPro" id="IPR000160">
    <property type="entry name" value="GGDEF_dom"/>
</dbReference>
<feature type="compositionally biased region" description="Polar residues" evidence="3">
    <location>
        <begin position="345"/>
        <end position="356"/>
    </location>
</feature>
<comment type="catalytic activity">
    <reaction evidence="2">
        <text>2 GTP = 3',3'-c-di-GMP + 2 diphosphate</text>
        <dbReference type="Rhea" id="RHEA:24898"/>
        <dbReference type="ChEBI" id="CHEBI:33019"/>
        <dbReference type="ChEBI" id="CHEBI:37565"/>
        <dbReference type="ChEBI" id="CHEBI:58805"/>
        <dbReference type="EC" id="2.7.7.65"/>
    </reaction>
</comment>
<feature type="compositionally biased region" description="Basic residues" evidence="3">
    <location>
        <begin position="20"/>
        <end position="48"/>
    </location>
</feature>
<dbReference type="CDD" id="cd01949">
    <property type="entry name" value="GGDEF"/>
    <property type="match status" value="1"/>
</dbReference>
<dbReference type="EC" id="2.7.7.65" evidence="1"/>
<organism evidence="5 6">
    <name type="scientific">Frateuria terrea</name>
    <dbReference type="NCBI Taxonomy" id="529704"/>
    <lineage>
        <taxon>Bacteria</taxon>
        <taxon>Pseudomonadati</taxon>
        <taxon>Pseudomonadota</taxon>
        <taxon>Gammaproteobacteria</taxon>
        <taxon>Lysobacterales</taxon>
        <taxon>Rhodanobacteraceae</taxon>
        <taxon>Frateuria</taxon>
    </lineage>
</organism>
<feature type="domain" description="GGDEF" evidence="4">
    <location>
        <begin position="141"/>
        <end position="278"/>
    </location>
</feature>
<sequence length="356" mass="38918">MHAWTTTGPFPSWTVRRCARRASRPRRDRRRGSLRCRRSLAHARRLQRPARSPCPFADGPPAQLFAGPVHPPGVPRATADVCAGRVCVSNRVVSSGPRPPEASRQSLLTEAAQDPPTGVLNRRGVLAALETDLATHAREQAPLSLFMVDLDRFKAINDQFGHSAGDRALVWVVARLREMLRDGDRLGRYGGDEFLAVLPHTALEQAQDIARRIEANLNEAAALESARPGASIGIGAAPQHGWDAASPIDAADRMLYARKGRRRTDPDAGRRPTSTHRLTSHCRGWRSPCAPLPPRAHLVGVRRFTATGEFRFSGSAYNRSKSSVAILARSSSSDRLGAARMRSNRPISRSPQSSAR</sequence>
<gene>
    <name evidence="5" type="ORF">SAMN04487997_3224</name>
</gene>
<dbReference type="GO" id="GO:0052621">
    <property type="term" value="F:diguanylate cyclase activity"/>
    <property type="evidence" value="ECO:0007669"/>
    <property type="project" value="UniProtKB-EC"/>
</dbReference>
<evidence type="ECO:0000256" key="2">
    <source>
        <dbReference type="ARBA" id="ARBA00034247"/>
    </source>
</evidence>
<dbReference type="NCBIfam" id="TIGR00254">
    <property type="entry name" value="GGDEF"/>
    <property type="match status" value="1"/>
</dbReference>
<dbReference type="AlphaFoldDB" id="A0A1H6YGE0"/>
<dbReference type="Proteomes" id="UP000199420">
    <property type="component" value="Unassembled WGS sequence"/>
</dbReference>
<evidence type="ECO:0000313" key="5">
    <source>
        <dbReference type="EMBL" id="SEJ40319.1"/>
    </source>
</evidence>
<proteinExistence type="predicted"/>
<dbReference type="Pfam" id="PF00990">
    <property type="entry name" value="GGDEF"/>
    <property type="match status" value="1"/>
</dbReference>
<dbReference type="SUPFAM" id="SSF55073">
    <property type="entry name" value="Nucleotide cyclase"/>
    <property type="match status" value="1"/>
</dbReference>